<gene>
    <name evidence="1" type="ORF">Q2T41_07200</name>
</gene>
<comment type="caution">
    <text evidence="1">The sequence shown here is derived from an EMBL/GenBank/DDBJ whole genome shotgun (WGS) entry which is preliminary data.</text>
</comment>
<organism evidence="1 2">
    <name type="scientific">Maribacter confluentis</name>
    <dbReference type="NCBI Taxonomy" id="1656093"/>
    <lineage>
        <taxon>Bacteria</taxon>
        <taxon>Pseudomonadati</taxon>
        <taxon>Bacteroidota</taxon>
        <taxon>Flavobacteriia</taxon>
        <taxon>Flavobacteriales</taxon>
        <taxon>Flavobacteriaceae</taxon>
        <taxon>Maribacter</taxon>
    </lineage>
</organism>
<dbReference type="PROSITE" id="PS51257">
    <property type="entry name" value="PROKAR_LIPOPROTEIN"/>
    <property type="match status" value="1"/>
</dbReference>
<dbReference type="Gene3D" id="3.60.15.10">
    <property type="entry name" value="Ribonuclease Z/Hydroxyacylglutathione hydrolase-like"/>
    <property type="match status" value="1"/>
</dbReference>
<accession>A0ABT8RNJ1</accession>
<evidence type="ECO:0008006" key="3">
    <source>
        <dbReference type="Google" id="ProtNLM"/>
    </source>
</evidence>
<dbReference type="RefSeq" id="WP_304435521.1">
    <property type="nucleotide sequence ID" value="NZ_JAUKUC010000001.1"/>
</dbReference>
<dbReference type="InterPro" id="IPR036866">
    <property type="entry name" value="RibonucZ/Hydroxyglut_hydro"/>
</dbReference>
<reference evidence="1" key="1">
    <citation type="journal article" date="2014" name="Int. J. Syst. Evol. Microbiol.">
        <title>Complete genome of a new Firmicutes species belonging to the dominant human colonic microbiota ('Ruminococcus bicirculans') reveals two chromosomes and a selective capacity to utilize plant glucans.</title>
        <authorList>
            <consortium name="NISC Comparative Sequencing Program"/>
            <person name="Wegmann U."/>
            <person name="Louis P."/>
            <person name="Goesmann A."/>
            <person name="Henrissat B."/>
            <person name="Duncan S.H."/>
            <person name="Flint H.J."/>
        </authorList>
    </citation>
    <scope>NUCLEOTIDE SEQUENCE</scope>
    <source>
        <strain evidence="1">CECT 8869</strain>
    </source>
</reference>
<sequence>MKQIIFLLSIVFIFGCNSKKQQTGNPSNTSSKLKSNKDEIPEGIRNYPLFDANVVAPTQFFDNIYYVGFKGVESFIVATSEGFILIDAMWTSNEVETVIVPNIKELGLDTNSIKNLLSTINMFLFEQRF</sequence>
<keyword evidence="2" id="KW-1185">Reference proteome</keyword>
<proteinExistence type="predicted"/>
<dbReference type="SUPFAM" id="SSF56281">
    <property type="entry name" value="Metallo-hydrolase/oxidoreductase"/>
    <property type="match status" value="1"/>
</dbReference>
<evidence type="ECO:0000313" key="2">
    <source>
        <dbReference type="Proteomes" id="UP001168579"/>
    </source>
</evidence>
<dbReference type="EMBL" id="JAUKUC010000001">
    <property type="protein sequence ID" value="MDO1512436.1"/>
    <property type="molecule type" value="Genomic_DNA"/>
</dbReference>
<name>A0ABT8RNJ1_9FLAO</name>
<dbReference type="Proteomes" id="UP001168579">
    <property type="component" value="Unassembled WGS sequence"/>
</dbReference>
<reference evidence="1" key="2">
    <citation type="submission" date="2023-06" db="EMBL/GenBank/DDBJ databases">
        <authorList>
            <person name="Lucena T."/>
            <person name="Sun Q."/>
        </authorList>
    </citation>
    <scope>NUCLEOTIDE SEQUENCE</scope>
    <source>
        <strain evidence="1">CECT 8869</strain>
    </source>
</reference>
<evidence type="ECO:0000313" key="1">
    <source>
        <dbReference type="EMBL" id="MDO1512436.1"/>
    </source>
</evidence>
<protein>
    <recommendedName>
        <fullName evidence="3">Beta-lactamase-related domain-containing protein</fullName>
    </recommendedName>
</protein>